<dbReference type="Pfam" id="PF02195">
    <property type="entry name" value="ParB_N"/>
    <property type="match status" value="1"/>
</dbReference>
<dbReference type="GO" id="GO:0005694">
    <property type="term" value="C:chromosome"/>
    <property type="evidence" value="ECO:0007669"/>
    <property type="project" value="TreeGrafter"/>
</dbReference>
<dbReference type="PANTHER" id="PTHR33375:SF1">
    <property type="entry name" value="CHROMOSOME-PARTITIONING PROTEIN PARB-RELATED"/>
    <property type="match status" value="1"/>
</dbReference>
<dbReference type="Gene3D" id="3.90.1530.10">
    <property type="entry name" value="Conserved hypothetical protein from pyrococcus furiosus pfu- 392566-001, ParB domain"/>
    <property type="match status" value="1"/>
</dbReference>
<dbReference type="EMBL" id="CAADFN010000012">
    <property type="protein sequence ID" value="VFK14990.1"/>
    <property type="molecule type" value="Genomic_DNA"/>
</dbReference>
<proteinExistence type="inferred from homology"/>
<evidence type="ECO:0000256" key="2">
    <source>
        <dbReference type="ARBA" id="ARBA00022679"/>
    </source>
</evidence>
<dbReference type="GO" id="GO:0003677">
    <property type="term" value="F:DNA binding"/>
    <property type="evidence" value="ECO:0007669"/>
    <property type="project" value="InterPro"/>
</dbReference>
<keyword evidence="2" id="KW-0808">Transferase</keyword>
<dbReference type="InterPro" id="IPR002941">
    <property type="entry name" value="DNA_methylase_N4/N6"/>
</dbReference>
<dbReference type="InterPro" id="IPR003115">
    <property type="entry name" value="ParB_N"/>
</dbReference>
<dbReference type="GO" id="GO:0007059">
    <property type="term" value="P:chromosome segregation"/>
    <property type="evidence" value="ECO:0007669"/>
    <property type="project" value="TreeGrafter"/>
</dbReference>
<comment type="similarity">
    <text evidence="3">Belongs to the N(4)/N(6)-methyltransferase family.</text>
</comment>
<organism evidence="5">
    <name type="scientific">Candidatus Kentrum sp. LFY</name>
    <dbReference type="NCBI Taxonomy" id="2126342"/>
    <lineage>
        <taxon>Bacteria</taxon>
        <taxon>Pseudomonadati</taxon>
        <taxon>Pseudomonadota</taxon>
        <taxon>Gammaproteobacteria</taxon>
        <taxon>Candidatus Kentrum</taxon>
    </lineage>
</organism>
<dbReference type="AlphaFoldDB" id="A0A450WD81"/>
<evidence type="ECO:0000256" key="1">
    <source>
        <dbReference type="ARBA" id="ARBA00022603"/>
    </source>
</evidence>
<evidence type="ECO:0000313" key="5">
    <source>
        <dbReference type="EMBL" id="VFK14990.1"/>
    </source>
</evidence>
<dbReference type="GO" id="GO:0032259">
    <property type="term" value="P:methylation"/>
    <property type="evidence" value="ECO:0007669"/>
    <property type="project" value="UniProtKB-KW"/>
</dbReference>
<dbReference type="CDD" id="cd16403">
    <property type="entry name" value="ParB_N_like_MT"/>
    <property type="match status" value="1"/>
</dbReference>
<dbReference type="SUPFAM" id="SSF110849">
    <property type="entry name" value="ParB/Sulfiredoxin"/>
    <property type="match status" value="1"/>
</dbReference>
<dbReference type="SMART" id="SM00470">
    <property type="entry name" value="ParB"/>
    <property type="match status" value="1"/>
</dbReference>
<dbReference type="GO" id="GO:0045881">
    <property type="term" value="P:positive regulation of sporulation resulting in formation of a cellular spore"/>
    <property type="evidence" value="ECO:0007669"/>
    <property type="project" value="TreeGrafter"/>
</dbReference>
<sequence>MSGSIDSDLRLVYRHPEELTPDTDNARTHSEEQVMEIVDSIREFGFTNPILVDENDIIIAGHGRLLAAQRLEIGRVPTILLVGLTPEQRTAYALADNRIPLNAGWDEKKLARQLRALVEADFNTALTGFSEREVKAIRQAAERFMGATDENAVPEVEQVVVSRPGDLWVLGNHRLLCGDATDREDVERLLGGVKPHLMVTDPPYGVSYEPGWRNEAMRADGSRFEARAVGRVRNDDRADWRDAWRLFPGEVAYVWHAGVHAMAVGQGLMDSGFEIRAQIVWKKPRHVISRGHYHWQHEPCWYAVRKGGTGHWNGDRSQFTVWDISHAKSETGHGTEKPVEAMRRPMQNNSSEGQAVFDPFLGSGSSIIAAESCRRCCLALEIEPRYADVVVRRWEGFSLGKAVLEGDGRGFEEIACERRVE</sequence>
<dbReference type="GO" id="GO:0008170">
    <property type="term" value="F:N-methyltransferase activity"/>
    <property type="evidence" value="ECO:0007669"/>
    <property type="project" value="InterPro"/>
</dbReference>
<keyword evidence="1 5" id="KW-0489">Methyltransferase</keyword>
<dbReference type="EC" id="2.1.1.-" evidence="3"/>
<dbReference type="InterPro" id="IPR036086">
    <property type="entry name" value="ParB/Sulfiredoxin_sf"/>
</dbReference>
<gene>
    <name evidence="5" type="ORF">BECKLFY1418C_GA0070996_101221</name>
</gene>
<reference evidence="5" key="1">
    <citation type="submission" date="2019-02" db="EMBL/GenBank/DDBJ databases">
        <authorList>
            <person name="Gruber-Vodicka R. H."/>
            <person name="Seah K. B. B."/>
        </authorList>
    </citation>
    <scope>NUCLEOTIDE SEQUENCE</scope>
    <source>
        <strain evidence="5">BECK_BY7</strain>
    </source>
</reference>
<dbReference type="PIRSF" id="PIRSF036758">
    <property type="entry name" value="Aden_M_ParB"/>
    <property type="match status" value="1"/>
</dbReference>
<dbReference type="InterPro" id="IPR050336">
    <property type="entry name" value="Chromosome_partition/occlusion"/>
</dbReference>
<protein>
    <recommendedName>
        <fullName evidence="3">Methyltransferase</fullName>
        <ecNumber evidence="3">2.1.1.-</ecNumber>
    </recommendedName>
</protein>
<evidence type="ECO:0000256" key="3">
    <source>
        <dbReference type="RuleBase" id="RU362026"/>
    </source>
</evidence>
<dbReference type="Pfam" id="PF01555">
    <property type="entry name" value="N6_N4_Mtase"/>
    <property type="match status" value="1"/>
</dbReference>
<dbReference type="SUPFAM" id="SSF53335">
    <property type="entry name" value="S-adenosyl-L-methionine-dependent methyltransferases"/>
    <property type="match status" value="1"/>
</dbReference>
<feature type="domain" description="ParB-like N-terminal" evidence="4">
    <location>
        <begin position="12"/>
        <end position="98"/>
    </location>
</feature>
<dbReference type="Gene3D" id="3.40.50.150">
    <property type="entry name" value="Vaccinia Virus protein VP39"/>
    <property type="match status" value="1"/>
</dbReference>
<name>A0A450WD81_9GAMM</name>
<dbReference type="PANTHER" id="PTHR33375">
    <property type="entry name" value="CHROMOSOME-PARTITIONING PROTEIN PARB-RELATED"/>
    <property type="match status" value="1"/>
</dbReference>
<evidence type="ECO:0000259" key="4">
    <source>
        <dbReference type="SMART" id="SM00470"/>
    </source>
</evidence>
<accession>A0A450WD81</accession>
<dbReference type="PRINTS" id="PR00508">
    <property type="entry name" value="S21N4MTFRASE"/>
</dbReference>
<dbReference type="InterPro" id="IPR001091">
    <property type="entry name" value="RM_Methyltransferase"/>
</dbReference>
<dbReference type="InterPro" id="IPR029063">
    <property type="entry name" value="SAM-dependent_MTases_sf"/>
</dbReference>
<dbReference type="InterPro" id="IPR015840">
    <property type="entry name" value="DNA_MeTrfase_ParB"/>
</dbReference>